<keyword evidence="2" id="KW-0456">Lyase</keyword>
<dbReference type="OrthoDB" id="5288100at2"/>
<dbReference type="AlphaFoldDB" id="A0A660LBX6"/>
<proteinExistence type="predicted"/>
<evidence type="ECO:0000313" key="3">
    <source>
        <dbReference type="Proteomes" id="UP000278962"/>
    </source>
</evidence>
<dbReference type="EMBL" id="RBIL01000001">
    <property type="protein sequence ID" value="RKQ91735.1"/>
    <property type="molecule type" value="Genomic_DNA"/>
</dbReference>
<dbReference type="Gene3D" id="1.10.579.10">
    <property type="entry name" value="DNA Cyclobutane Dipyrimidine Photolyase, subunit A, domain 3"/>
    <property type="match status" value="1"/>
</dbReference>
<feature type="region of interest" description="Disordered" evidence="1">
    <location>
        <begin position="144"/>
        <end position="168"/>
    </location>
</feature>
<dbReference type="InterPro" id="IPR036134">
    <property type="entry name" value="Crypto/Photolyase_FAD-like_sf"/>
</dbReference>
<sequence length="475" mass="53353">MGHTALILGDQLMRDNPALDGADRVLLIEARAPLRRVRTHRRRAHLVFSAMRHFAAEHDHAEHVRADSFAEVLRDRRDVVCAEPNRTGARASLARLGVRFVPSNQFLGGFDDWVEGRRRLLMEDFYRDQRRRLGVLLDEDGEPEGGRWNFDEENRKPPRAGLLAPEPWRPAEDDIDAQVRRDLDALRDVELWGEDGPRAVAATPAEAEAALHAFVERRLPEFGPWQDAMVDGDHVLFHSQLSAPLNLGLLAPLRAVRAAEDAYRRGAAPLASVEGFVRQIIGWREYVWGMYRRRRDRGNALGAHHALPPAFWGHQTGWHCLDTVVRGVEEDAYANHIERLMVLGNILLLAGVEPWAAVRWFQGAFIDGAEWVMAPNAAGMALYADGGEMMSKPYAAGGNYINKMSTFCGGCRYSPNVRTGADACPVTALYWDFVDRNQARLSGNRRMRQPLRTLARLDDMDAVRARAQAARAELG</sequence>
<accession>A0A660LBX6</accession>
<dbReference type="Pfam" id="PF04244">
    <property type="entry name" value="DPRP"/>
    <property type="match status" value="1"/>
</dbReference>
<protein>
    <submittedName>
        <fullName evidence="2">Deoxyribodipyrimidine photolyase-related protein</fullName>
    </submittedName>
</protein>
<evidence type="ECO:0000313" key="2">
    <source>
        <dbReference type="EMBL" id="RKQ91735.1"/>
    </source>
</evidence>
<comment type="caution">
    <text evidence="2">The sequence shown here is derived from an EMBL/GenBank/DDBJ whole genome shotgun (WGS) entry which is preliminary data.</text>
</comment>
<dbReference type="InterPro" id="IPR014729">
    <property type="entry name" value="Rossmann-like_a/b/a_fold"/>
</dbReference>
<dbReference type="Proteomes" id="UP000278962">
    <property type="component" value="Unassembled WGS sequence"/>
</dbReference>
<dbReference type="InterPro" id="IPR052551">
    <property type="entry name" value="UV-DNA_repair_photolyase"/>
</dbReference>
<dbReference type="GO" id="GO:0016829">
    <property type="term" value="F:lyase activity"/>
    <property type="evidence" value="ECO:0007669"/>
    <property type="project" value="UniProtKB-KW"/>
</dbReference>
<reference evidence="2 3" key="1">
    <citation type="submission" date="2018-10" db="EMBL/GenBank/DDBJ databases">
        <title>Genomic Encyclopedia of Archaeal and Bacterial Type Strains, Phase II (KMG-II): from individual species to whole genera.</title>
        <authorList>
            <person name="Goeker M."/>
        </authorList>
    </citation>
    <scope>NUCLEOTIDE SEQUENCE [LARGE SCALE GENOMIC DNA]</scope>
    <source>
        <strain evidence="2 3">DSM 14954</strain>
    </source>
</reference>
<keyword evidence="3" id="KW-1185">Reference proteome</keyword>
<dbReference type="PANTHER" id="PTHR38657">
    <property type="entry name" value="SLR1343 PROTEIN"/>
    <property type="match status" value="1"/>
</dbReference>
<dbReference type="Gene3D" id="1.10.10.1710">
    <property type="entry name" value="Deoxyribodipyrimidine photolyase-related"/>
    <property type="match status" value="1"/>
</dbReference>
<dbReference type="SUPFAM" id="SSF48173">
    <property type="entry name" value="Cryptochrome/photolyase FAD-binding domain"/>
    <property type="match status" value="1"/>
</dbReference>
<organism evidence="2 3">
    <name type="scientific">Solirubrobacter pauli</name>
    <dbReference type="NCBI Taxonomy" id="166793"/>
    <lineage>
        <taxon>Bacteria</taxon>
        <taxon>Bacillati</taxon>
        <taxon>Actinomycetota</taxon>
        <taxon>Thermoleophilia</taxon>
        <taxon>Solirubrobacterales</taxon>
        <taxon>Solirubrobacteraceae</taxon>
        <taxon>Solirubrobacter</taxon>
    </lineage>
</organism>
<gene>
    <name evidence="2" type="ORF">C8N24_1563</name>
</gene>
<dbReference type="InterPro" id="IPR007357">
    <property type="entry name" value="PhrB-like"/>
</dbReference>
<dbReference type="Gene3D" id="1.25.40.80">
    <property type="match status" value="1"/>
</dbReference>
<evidence type="ECO:0000256" key="1">
    <source>
        <dbReference type="SAM" id="MobiDB-lite"/>
    </source>
</evidence>
<dbReference type="PANTHER" id="PTHR38657:SF1">
    <property type="entry name" value="SLR1343 PROTEIN"/>
    <property type="match status" value="1"/>
</dbReference>
<name>A0A660LBX6_9ACTN</name>
<dbReference type="Gene3D" id="3.40.50.620">
    <property type="entry name" value="HUPs"/>
    <property type="match status" value="1"/>
</dbReference>